<sequence>MRGFSLVGEENHARHLLSGSSSPASNLSLRKGFFVLPWSPTRALIEDVSPINPSPFHLICNGMVDLMLPSNSFFPSVVQVRWPKMLWIPPIEEVTHVEEDGRNLDWVGTEPLEIASRFSLDSSDAFNIVELREAGIRFTFSSLQADIFTWLELVPSQLHSNELVFARAFELMCRYLQISATLPLFYAVFHL</sequence>
<evidence type="ECO:0000313" key="1">
    <source>
        <dbReference type="EMBL" id="CAI8592916.1"/>
    </source>
</evidence>
<proteinExistence type="predicted"/>
<dbReference type="Proteomes" id="UP001157006">
    <property type="component" value="Chromosome 1S"/>
</dbReference>
<name>A0AAV0Z357_VICFA</name>
<evidence type="ECO:0000313" key="2">
    <source>
        <dbReference type="Proteomes" id="UP001157006"/>
    </source>
</evidence>
<accession>A0AAV0Z357</accession>
<organism evidence="1 2">
    <name type="scientific">Vicia faba</name>
    <name type="common">Broad bean</name>
    <name type="synonym">Faba vulgaris</name>
    <dbReference type="NCBI Taxonomy" id="3906"/>
    <lineage>
        <taxon>Eukaryota</taxon>
        <taxon>Viridiplantae</taxon>
        <taxon>Streptophyta</taxon>
        <taxon>Embryophyta</taxon>
        <taxon>Tracheophyta</taxon>
        <taxon>Spermatophyta</taxon>
        <taxon>Magnoliopsida</taxon>
        <taxon>eudicotyledons</taxon>
        <taxon>Gunneridae</taxon>
        <taxon>Pentapetalae</taxon>
        <taxon>rosids</taxon>
        <taxon>fabids</taxon>
        <taxon>Fabales</taxon>
        <taxon>Fabaceae</taxon>
        <taxon>Papilionoideae</taxon>
        <taxon>50 kb inversion clade</taxon>
        <taxon>NPAAA clade</taxon>
        <taxon>Hologalegina</taxon>
        <taxon>IRL clade</taxon>
        <taxon>Fabeae</taxon>
        <taxon>Vicia</taxon>
    </lineage>
</organism>
<dbReference type="EMBL" id="OX451735">
    <property type="protein sequence ID" value="CAI8592916.1"/>
    <property type="molecule type" value="Genomic_DNA"/>
</dbReference>
<keyword evidence="2" id="KW-1185">Reference proteome</keyword>
<gene>
    <name evidence="1" type="ORF">VFH_I064960</name>
</gene>
<protein>
    <submittedName>
        <fullName evidence="1">Uncharacterized protein</fullName>
    </submittedName>
</protein>
<dbReference type="AlphaFoldDB" id="A0AAV0Z357"/>
<reference evidence="1 2" key="1">
    <citation type="submission" date="2023-01" db="EMBL/GenBank/DDBJ databases">
        <authorList>
            <person name="Kreplak J."/>
        </authorList>
    </citation>
    <scope>NUCLEOTIDE SEQUENCE [LARGE SCALE GENOMIC DNA]</scope>
</reference>